<dbReference type="Pfam" id="PF00155">
    <property type="entry name" value="Aminotran_1_2"/>
    <property type="match status" value="1"/>
</dbReference>
<dbReference type="OrthoDB" id="7042322at2759"/>
<protein>
    <recommendedName>
        <fullName evidence="3">Aminotransferase class I/classII large domain-containing protein</fullName>
    </recommendedName>
</protein>
<dbReference type="PANTHER" id="PTHR43510:SF1">
    <property type="entry name" value="AMINOTRANSFERASE FUNCTION, HYPOTHETICAL (EUROFUNG)"/>
    <property type="match status" value="1"/>
</dbReference>
<dbReference type="Proteomes" id="UP000694255">
    <property type="component" value="Unassembled WGS sequence"/>
</dbReference>
<dbReference type="RefSeq" id="XP_049262265.1">
    <property type="nucleotide sequence ID" value="XM_049408377.1"/>
</dbReference>
<comment type="similarity">
    <text evidence="1">Belongs to the class-I pyridoxal-phosphate-dependent aminotransferase family.</text>
</comment>
<name>A0A8J5QJL7_9ASCO</name>
<dbReference type="GeneID" id="73471220"/>
<dbReference type="PROSITE" id="PS00105">
    <property type="entry name" value="AA_TRANSFER_CLASS_1"/>
    <property type="match status" value="1"/>
</dbReference>
<evidence type="ECO:0000313" key="4">
    <source>
        <dbReference type="EMBL" id="KAG7662032.1"/>
    </source>
</evidence>
<dbReference type="PANTHER" id="PTHR43510">
    <property type="entry name" value="AMINOTRANSFERASE FUNCTION, HYPOTHETICAL (EUROFUNG)"/>
    <property type="match status" value="1"/>
</dbReference>
<keyword evidence="2" id="KW-0663">Pyridoxal phosphate</keyword>
<accession>A0A8J5QJL7</accession>
<proteinExistence type="inferred from homology"/>
<dbReference type="GO" id="GO:0030170">
    <property type="term" value="F:pyridoxal phosphate binding"/>
    <property type="evidence" value="ECO:0007669"/>
    <property type="project" value="InterPro"/>
</dbReference>
<gene>
    <name evidence="4" type="ORF">J8A68_004420</name>
</gene>
<sequence>MVKQEKFAVEQFMDKYETKIDYNMAETCTASISFNELFALIPDQKLAKSISDDILNTCLTYGHIRGSPELKSAIANVYNELDDPEHKIVPNDIVITNGAIGANFLTLYSLVDKDDKVIVVDPTYQQLASVSGMFSGNRGNVIPWHLKYEDGYLPNLEELEGLIKTHSPKLLVINNPNNPTGVVWGDDIMKQIVELVKKYDIYVLCDEVYRPLYHSIDAKQPKSIVNYGYNKTISTCSTSKAFSLAGLRLGWIVTRDQEIIEELYAKRDYNMISISTIDDKLATIALENYKVIVKRGYEICLKNLEILQQYINQSRGIFSWVKPKGGSTCFIKVNIDNIDTYEMCVELVEKYKTLIVPGEVFDNRKGYLRVGFGNKTEDIVDGLKRLTLYLKDKGYA</sequence>
<dbReference type="InterPro" id="IPR004839">
    <property type="entry name" value="Aminotransferase_I/II_large"/>
</dbReference>
<feature type="domain" description="Aminotransferase class I/classII large" evidence="3">
    <location>
        <begin position="50"/>
        <end position="379"/>
    </location>
</feature>
<dbReference type="EMBL" id="JAGSYN010000185">
    <property type="protein sequence ID" value="KAG7662032.1"/>
    <property type="molecule type" value="Genomic_DNA"/>
</dbReference>
<keyword evidence="5" id="KW-1185">Reference proteome</keyword>
<evidence type="ECO:0000313" key="5">
    <source>
        <dbReference type="Proteomes" id="UP000694255"/>
    </source>
</evidence>
<evidence type="ECO:0000256" key="1">
    <source>
        <dbReference type="ARBA" id="ARBA00007441"/>
    </source>
</evidence>
<dbReference type="GO" id="GO:0003824">
    <property type="term" value="F:catalytic activity"/>
    <property type="evidence" value="ECO:0007669"/>
    <property type="project" value="InterPro"/>
</dbReference>
<comment type="caution">
    <text evidence="4">The sequence shown here is derived from an EMBL/GenBank/DDBJ whole genome shotgun (WGS) entry which is preliminary data.</text>
</comment>
<evidence type="ECO:0000256" key="2">
    <source>
        <dbReference type="ARBA" id="ARBA00022898"/>
    </source>
</evidence>
<evidence type="ECO:0000259" key="3">
    <source>
        <dbReference type="Pfam" id="PF00155"/>
    </source>
</evidence>
<dbReference type="CDD" id="cd00609">
    <property type="entry name" value="AAT_like"/>
    <property type="match status" value="1"/>
</dbReference>
<dbReference type="InterPro" id="IPR004838">
    <property type="entry name" value="NHTrfase_class1_PyrdxlP-BS"/>
</dbReference>
<organism evidence="4 5">
    <name type="scientific">[Candida] subhashii</name>
    <dbReference type="NCBI Taxonomy" id="561895"/>
    <lineage>
        <taxon>Eukaryota</taxon>
        <taxon>Fungi</taxon>
        <taxon>Dikarya</taxon>
        <taxon>Ascomycota</taxon>
        <taxon>Saccharomycotina</taxon>
        <taxon>Pichiomycetes</taxon>
        <taxon>Debaryomycetaceae</taxon>
        <taxon>Spathaspora</taxon>
    </lineage>
</organism>
<reference evidence="4 5" key="1">
    <citation type="journal article" date="2021" name="DNA Res.">
        <title>Genome analysis of Candida subhashii reveals its hybrid nature and dual mitochondrial genome conformations.</title>
        <authorList>
            <person name="Mixao V."/>
            <person name="Hegedusova E."/>
            <person name="Saus E."/>
            <person name="Pryszcz L.P."/>
            <person name="Cillingova A."/>
            <person name="Nosek J."/>
            <person name="Gabaldon T."/>
        </authorList>
    </citation>
    <scope>NUCLEOTIDE SEQUENCE [LARGE SCALE GENOMIC DNA]</scope>
    <source>
        <strain evidence="4 5">CBS 10753</strain>
    </source>
</reference>
<dbReference type="AlphaFoldDB" id="A0A8J5QJL7"/>